<protein>
    <submittedName>
        <fullName evidence="2">Uncharacterized protein</fullName>
    </submittedName>
</protein>
<reference evidence="2" key="1">
    <citation type="submission" date="2022-11" db="EMBL/GenBank/DDBJ databases">
        <authorList>
            <person name="Kikuchi T."/>
        </authorList>
    </citation>
    <scope>NUCLEOTIDE SEQUENCE</scope>
    <source>
        <strain evidence="2">PS1010</strain>
    </source>
</reference>
<feature type="transmembrane region" description="Helical" evidence="1">
    <location>
        <begin position="145"/>
        <end position="168"/>
    </location>
</feature>
<sequence length="189" mass="21251">MALSHFVRCFATFTNLIFLAISCSLLATTVLAFFSPPPQNVSPVDVGKLDHYIVTILLMGSYGIALFILSLVGLISLCFLNSFLLSVFIIGQVAMIGLLLVSFAFTLTVRHQVHYQLKQKWTGKAPCLDIENCVPIETFKRSETMLLVCLFGFLVLQILQLGACWYLCERRSSQEKYKLQLQKADEDDE</sequence>
<organism evidence="2 3">
    <name type="scientific">Caenorhabditis angaria</name>
    <dbReference type="NCBI Taxonomy" id="860376"/>
    <lineage>
        <taxon>Eukaryota</taxon>
        <taxon>Metazoa</taxon>
        <taxon>Ecdysozoa</taxon>
        <taxon>Nematoda</taxon>
        <taxon>Chromadorea</taxon>
        <taxon>Rhabditida</taxon>
        <taxon>Rhabditina</taxon>
        <taxon>Rhabditomorpha</taxon>
        <taxon>Rhabditoidea</taxon>
        <taxon>Rhabditidae</taxon>
        <taxon>Peloderinae</taxon>
        <taxon>Caenorhabditis</taxon>
    </lineage>
</organism>
<gene>
    <name evidence="2" type="ORF">CAMP_LOCUS11593</name>
</gene>
<feature type="transmembrane region" description="Helical" evidence="1">
    <location>
        <begin position="56"/>
        <end position="80"/>
    </location>
</feature>
<keyword evidence="3" id="KW-1185">Reference proteome</keyword>
<comment type="caution">
    <text evidence="2">The sequence shown here is derived from an EMBL/GenBank/DDBJ whole genome shotgun (WGS) entry which is preliminary data.</text>
</comment>
<keyword evidence="1" id="KW-1133">Transmembrane helix</keyword>
<name>A0A9P1IPT7_9PELO</name>
<evidence type="ECO:0000313" key="3">
    <source>
        <dbReference type="Proteomes" id="UP001152747"/>
    </source>
</evidence>
<dbReference type="AlphaFoldDB" id="A0A9P1IPT7"/>
<evidence type="ECO:0000256" key="1">
    <source>
        <dbReference type="SAM" id="Phobius"/>
    </source>
</evidence>
<keyword evidence="1" id="KW-0812">Transmembrane</keyword>
<dbReference type="OrthoDB" id="5829330at2759"/>
<dbReference type="Proteomes" id="UP001152747">
    <property type="component" value="Unassembled WGS sequence"/>
</dbReference>
<keyword evidence="1" id="KW-0472">Membrane</keyword>
<proteinExistence type="predicted"/>
<evidence type="ECO:0000313" key="2">
    <source>
        <dbReference type="EMBL" id="CAI5448956.1"/>
    </source>
</evidence>
<dbReference type="EMBL" id="CANHGI010000004">
    <property type="protein sequence ID" value="CAI5448956.1"/>
    <property type="molecule type" value="Genomic_DNA"/>
</dbReference>
<feature type="transmembrane region" description="Helical" evidence="1">
    <location>
        <begin position="87"/>
        <end position="107"/>
    </location>
</feature>
<accession>A0A9P1IPT7</accession>